<sequence length="357" mass="40497">MKQFLKWLSNLGRQNKTDDIKDEMNQITMEKKRTLLPLIQNFMVLTESARYQGLLELENFTRSPEMPMLLRKGLKLGINGIPTKDVVRQLKEMAKADKGTSYEQLEQILIIEGIESILEGTPPEVLRERLGAYLGSSLYNDLLTLECPEELTAYGYTCDKNLKQPKTEFEFEINNLNIYMIWDDEMFAQFLENMFDDPIAVLIAVADAPLKKKILDCLPLERRAVLKSASGNYNPYLKQVQQAADALSQAMNEWPPVQTIKYEVYVDDNYENFSCDGGSGQAQVGTYDSLEEAVETCKSIIDKSLKEGLKPGVSAESLMNSWKFGGPTAFIRGNSIFNSDEYVKRCAKEISEGQKVR</sequence>
<accession>A0ABR9ZU37</accession>
<evidence type="ECO:0000313" key="1">
    <source>
        <dbReference type="EMBL" id="MBF4693962.1"/>
    </source>
</evidence>
<proteinExistence type="predicted"/>
<reference evidence="1 2" key="1">
    <citation type="submission" date="2020-11" db="EMBL/GenBank/DDBJ databases">
        <title>Fusibacter basophilias sp. nov.</title>
        <authorList>
            <person name="Qiu D."/>
        </authorList>
    </citation>
    <scope>NUCLEOTIDE SEQUENCE [LARGE SCALE GENOMIC DNA]</scope>
    <source>
        <strain evidence="1 2">Q10-2</strain>
    </source>
</reference>
<evidence type="ECO:0000313" key="2">
    <source>
        <dbReference type="Proteomes" id="UP000614200"/>
    </source>
</evidence>
<name>A0ABR9ZU37_9FIRM</name>
<protein>
    <submittedName>
        <fullName evidence="1">Uncharacterized protein</fullName>
    </submittedName>
</protein>
<organism evidence="1 2">
    <name type="scientific">Fusibacter ferrireducens</name>
    <dbReference type="NCBI Taxonomy" id="2785058"/>
    <lineage>
        <taxon>Bacteria</taxon>
        <taxon>Bacillati</taxon>
        <taxon>Bacillota</taxon>
        <taxon>Clostridia</taxon>
        <taxon>Eubacteriales</taxon>
        <taxon>Eubacteriales Family XII. Incertae Sedis</taxon>
        <taxon>Fusibacter</taxon>
    </lineage>
</organism>
<keyword evidence="2" id="KW-1185">Reference proteome</keyword>
<dbReference type="EMBL" id="JADKNH010000007">
    <property type="protein sequence ID" value="MBF4693962.1"/>
    <property type="molecule type" value="Genomic_DNA"/>
</dbReference>
<dbReference type="RefSeq" id="WP_194702199.1">
    <property type="nucleotide sequence ID" value="NZ_JADKNH010000007.1"/>
</dbReference>
<dbReference type="Proteomes" id="UP000614200">
    <property type="component" value="Unassembled WGS sequence"/>
</dbReference>
<comment type="caution">
    <text evidence="1">The sequence shown here is derived from an EMBL/GenBank/DDBJ whole genome shotgun (WGS) entry which is preliminary data.</text>
</comment>
<gene>
    <name evidence="1" type="ORF">ISU02_12645</name>
</gene>